<dbReference type="EMBL" id="KR029581">
    <property type="protein sequence ID" value="AKH46297.1"/>
    <property type="molecule type" value="Genomic_DNA"/>
</dbReference>
<reference evidence="1" key="2">
    <citation type="submission" date="2015-03" db="EMBL/GenBank/DDBJ databases">
        <authorList>
            <person name="Chow C.-E.T."/>
            <person name="Winget D.M."/>
            <person name="White R.A.III."/>
            <person name="Hallam S.J."/>
            <person name="Suttle C.A."/>
        </authorList>
    </citation>
    <scope>NUCLEOTIDE SEQUENCE</scope>
    <source>
        <strain evidence="1">Anoxic3_6</strain>
    </source>
</reference>
<accession>A0A0F7L492</accession>
<name>A0A0F7L492_9VIRU</name>
<protein>
    <submittedName>
        <fullName evidence="1">Uncharacterized protein</fullName>
    </submittedName>
</protein>
<sequence>MFLITRFLIELNFSPSPNLSLTKLSNFCKSCVLEENISFFNSILFVLKATI</sequence>
<reference evidence="1" key="1">
    <citation type="journal article" date="2015" name="Front. Microbiol.">
        <title>Combining genomic sequencing methods to explore viral diversity and reveal potential virus-host interactions.</title>
        <authorList>
            <person name="Chow C.E."/>
            <person name="Winget D.M."/>
            <person name="White R.A.III."/>
            <person name="Hallam S.J."/>
            <person name="Suttle C.A."/>
        </authorList>
    </citation>
    <scope>NUCLEOTIDE SEQUENCE</scope>
    <source>
        <strain evidence="1">Anoxic3_6</strain>
    </source>
</reference>
<organism evidence="1">
    <name type="scientific">uncultured marine virus</name>
    <dbReference type="NCBI Taxonomy" id="186617"/>
    <lineage>
        <taxon>Viruses</taxon>
        <taxon>environmental samples</taxon>
    </lineage>
</organism>
<evidence type="ECO:0000313" key="1">
    <source>
        <dbReference type="EMBL" id="AKH46297.1"/>
    </source>
</evidence>
<proteinExistence type="predicted"/>